<organism evidence="2 3">
    <name type="scientific">Treponema porcinum</name>
    <dbReference type="NCBI Taxonomy" id="261392"/>
    <lineage>
        <taxon>Bacteria</taxon>
        <taxon>Pseudomonadati</taxon>
        <taxon>Spirochaetota</taxon>
        <taxon>Spirochaetia</taxon>
        <taxon>Spirochaetales</taxon>
        <taxon>Treponemataceae</taxon>
        <taxon>Treponema</taxon>
    </lineage>
</organism>
<keyword evidence="1" id="KW-0472">Membrane</keyword>
<accession>A0A1T4KQ22</accession>
<evidence type="ECO:0000313" key="3">
    <source>
        <dbReference type="Proteomes" id="UP000190423"/>
    </source>
</evidence>
<name>A0A1T4KQ22_TREPO</name>
<dbReference type="EMBL" id="FUWG01000008">
    <property type="protein sequence ID" value="SJZ44437.1"/>
    <property type="molecule type" value="Genomic_DNA"/>
</dbReference>
<keyword evidence="1" id="KW-1133">Transmembrane helix</keyword>
<dbReference type="GeneID" id="78316574"/>
<dbReference type="AlphaFoldDB" id="A0A1T4KQ22"/>
<gene>
    <name evidence="2" type="ORF">SAMN02745149_01274</name>
</gene>
<dbReference type="STRING" id="261392.SAMN02745149_01274"/>
<feature type="transmembrane region" description="Helical" evidence="1">
    <location>
        <begin position="121"/>
        <end position="146"/>
    </location>
</feature>
<keyword evidence="3" id="KW-1185">Reference proteome</keyword>
<keyword evidence="1" id="KW-0812">Transmembrane</keyword>
<dbReference type="RefSeq" id="WP_078933183.1">
    <property type="nucleotide sequence ID" value="NZ_FUWG01000008.1"/>
</dbReference>
<evidence type="ECO:0000256" key="1">
    <source>
        <dbReference type="SAM" id="Phobius"/>
    </source>
</evidence>
<evidence type="ECO:0000313" key="2">
    <source>
        <dbReference type="EMBL" id="SJZ44437.1"/>
    </source>
</evidence>
<proteinExistence type="predicted"/>
<feature type="transmembrane region" description="Helical" evidence="1">
    <location>
        <begin position="89"/>
        <end position="109"/>
    </location>
</feature>
<evidence type="ECO:0008006" key="4">
    <source>
        <dbReference type="Google" id="ProtNLM"/>
    </source>
</evidence>
<dbReference type="Proteomes" id="UP000190423">
    <property type="component" value="Unassembled WGS sequence"/>
</dbReference>
<dbReference type="OrthoDB" id="361537at2"/>
<protein>
    <recommendedName>
        <fullName evidence="4">Zinc-finger</fullName>
    </recommendedName>
</protein>
<sequence length="159" mass="18387">MENNSKTCEYFMNRYLELDKNERIPFRLSMHLFFCRKCHRQIKMLAAAEKAAASPLKLQVPLTDASIKNVMERIEPDAYRRMIEKPISIRNWVISGIAMITLLFAPILITNRMHSRDLSIAYAILIAFCVTVYCCVFVFGNIDFFIKKISTSIPLSKQA</sequence>
<reference evidence="2 3" key="1">
    <citation type="submission" date="2017-02" db="EMBL/GenBank/DDBJ databases">
        <authorList>
            <person name="Peterson S.W."/>
        </authorList>
    </citation>
    <scope>NUCLEOTIDE SEQUENCE [LARGE SCALE GENOMIC DNA]</scope>
    <source>
        <strain evidence="2 3">ATCC BAA-908</strain>
    </source>
</reference>